<evidence type="ECO:0000256" key="4">
    <source>
        <dbReference type="ARBA" id="ARBA00022825"/>
    </source>
</evidence>
<dbReference type="InterPro" id="IPR001254">
    <property type="entry name" value="Trypsin_dom"/>
</dbReference>
<dbReference type="GO" id="GO:0006508">
    <property type="term" value="P:proteolysis"/>
    <property type="evidence" value="ECO:0007669"/>
    <property type="project" value="UniProtKB-KW"/>
</dbReference>
<dbReference type="InterPro" id="IPR043504">
    <property type="entry name" value="Peptidase_S1_PA_chymotrypsin"/>
</dbReference>
<organism evidence="8 9">
    <name type="scientific">Varanus komodoensis</name>
    <name type="common">Komodo dragon</name>
    <dbReference type="NCBI Taxonomy" id="61221"/>
    <lineage>
        <taxon>Eukaryota</taxon>
        <taxon>Metazoa</taxon>
        <taxon>Chordata</taxon>
        <taxon>Craniata</taxon>
        <taxon>Vertebrata</taxon>
        <taxon>Euteleostomi</taxon>
        <taxon>Lepidosauria</taxon>
        <taxon>Squamata</taxon>
        <taxon>Bifurcata</taxon>
        <taxon>Unidentata</taxon>
        <taxon>Episquamata</taxon>
        <taxon>Toxicofera</taxon>
        <taxon>Anguimorpha</taxon>
        <taxon>Paleoanguimorpha</taxon>
        <taxon>Varanoidea</taxon>
        <taxon>Varanidae</taxon>
        <taxon>Varanus</taxon>
    </lineage>
</organism>
<evidence type="ECO:0000256" key="1">
    <source>
        <dbReference type="ARBA" id="ARBA00009228"/>
    </source>
</evidence>
<dbReference type="InterPro" id="IPR001314">
    <property type="entry name" value="Peptidase_S1A"/>
</dbReference>
<evidence type="ECO:0000256" key="2">
    <source>
        <dbReference type="ARBA" id="ARBA00022670"/>
    </source>
</evidence>
<reference evidence="8" key="1">
    <citation type="submission" date="2025-08" db="UniProtKB">
        <authorList>
            <consortium name="Ensembl"/>
        </authorList>
    </citation>
    <scope>IDENTIFICATION</scope>
</reference>
<dbReference type="PROSITE" id="PS00135">
    <property type="entry name" value="TRYPSIN_SER"/>
    <property type="match status" value="1"/>
</dbReference>
<reference evidence="8" key="2">
    <citation type="submission" date="2025-09" db="UniProtKB">
        <authorList>
            <consortium name="Ensembl"/>
        </authorList>
    </citation>
    <scope>IDENTIFICATION</scope>
</reference>
<evidence type="ECO:0000313" key="9">
    <source>
        <dbReference type="Proteomes" id="UP000694545"/>
    </source>
</evidence>
<dbReference type="PANTHER" id="PTHR24252:SF21">
    <property type="entry name" value="TRANSMEMBRANE SERINE PROTEASE 12"/>
    <property type="match status" value="1"/>
</dbReference>
<name>A0A8D2IPC6_VARKO</name>
<dbReference type="InterPro" id="IPR018114">
    <property type="entry name" value="TRYPSIN_HIS"/>
</dbReference>
<evidence type="ECO:0000256" key="6">
    <source>
        <dbReference type="RuleBase" id="RU363034"/>
    </source>
</evidence>
<dbReference type="PROSITE" id="PS50240">
    <property type="entry name" value="TRYPSIN_DOM"/>
    <property type="match status" value="1"/>
</dbReference>
<accession>A0A8D2IPC6</accession>
<dbReference type="Gene3D" id="2.40.10.10">
    <property type="entry name" value="Trypsin-like serine proteases"/>
    <property type="match status" value="2"/>
</dbReference>
<dbReference type="Proteomes" id="UP000694545">
    <property type="component" value="Unplaced"/>
</dbReference>
<keyword evidence="2 6" id="KW-0645">Protease</keyword>
<proteinExistence type="inferred from homology"/>
<dbReference type="GO" id="GO:0004252">
    <property type="term" value="F:serine-type endopeptidase activity"/>
    <property type="evidence" value="ECO:0007669"/>
    <property type="project" value="InterPro"/>
</dbReference>
<dbReference type="PROSITE" id="PS00134">
    <property type="entry name" value="TRYPSIN_HIS"/>
    <property type="match status" value="1"/>
</dbReference>
<dbReference type="AlphaFoldDB" id="A0A8D2IPC6"/>
<dbReference type="CDD" id="cd00190">
    <property type="entry name" value="Tryp_SPc"/>
    <property type="match status" value="1"/>
</dbReference>
<dbReference type="InterPro" id="IPR033116">
    <property type="entry name" value="TRYPSIN_SER"/>
</dbReference>
<comment type="similarity">
    <text evidence="1">Belongs to the peptidase S1 family. Snake venom subfamily.</text>
</comment>
<dbReference type="SUPFAM" id="SSF50494">
    <property type="entry name" value="Trypsin-like serine proteases"/>
    <property type="match status" value="1"/>
</dbReference>
<dbReference type="SMART" id="SM00020">
    <property type="entry name" value="Tryp_SPc"/>
    <property type="match status" value="1"/>
</dbReference>
<evidence type="ECO:0000259" key="7">
    <source>
        <dbReference type="PROSITE" id="PS50240"/>
    </source>
</evidence>
<dbReference type="PRINTS" id="PR00722">
    <property type="entry name" value="CHYMOTRYPSIN"/>
</dbReference>
<keyword evidence="5" id="KW-1015">Disulfide bond</keyword>
<keyword evidence="3 6" id="KW-0378">Hydrolase</keyword>
<evidence type="ECO:0000313" key="8">
    <source>
        <dbReference type="Ensembl" id="ENSVKKP00000000085.1"/>
    </source>
</evidence>
<dbReference type="GO" id="GO:0005576">
    <property type="term" value="C:extracellular region"/>
    <property type="evidence" value="ECO:0007669"/>
    <property type="project" value="UniProtKB-ARBA"/>
</dbReference>
<evidence type="ECO:0000256" key="5">
    <source>
        <dbReference type="ARBA" id="ARBA00023157"/>
    </source>
</evidence>
<protein>
    <recommendedName>
        <fullName evidence="7">Peptidase S1 domain-containing protein</fullName>
    </recommendedName>
</protein>
<sequence>MSQVGPIHYAGQTLDLVFCVQWVGSDLSVVPLSWTDHYLVEFRLAGTQIFCRSGGPFKMVHRWRLMNPNGFMSALGDFPVALAGPRIVGGHDAQLGAWPWQVSLQVYELHSGYDHVCGGSLISNNSILTAAHCIKEWMNPTLWRAVIGLHNRHKFSSYTVKRRVKTIMIHSNYSWDTNENDVALFMLIRYIKYNKYVQPICLPDTHLLAKAVYPCYITGWGSTQEKGRDKLILQEAQVDIIPLNVCNSPNWYGGQLTLNMLCAGSSSGHVDSCQGDSGGPLMCYFPHTARFYLIGVTSFGYGCGRPRYPGIYVHIAHYRSWIDEHLVAKTTIVNFQYFLILFYFLPQATTSKTILHL</sequence>
<keyword evidence="4 6" id="KW-0720">Serine protease</keyword>
<evidence type="ECO:0000256" key="3">
    <source>
        <dbReference type="ARBA" id="ARBA00022801"/>
    </source>
</evidence>
<keyword evidence="9" id="KW-1185">Reference proteome</keyword>
<dbReference type="InterPro" id="IPR009003">
    <property type="entry name" value="Peptidase_S1_PA"/>
</dbReference>
<dbReference type="OMA" id="HTARFYL"/>
<dbReference type="Pfam" id="PF00089">
    <property type="entry name" value="Trypsin"/>
    <property type="match status" value="1"/>
</dbReference>
<dbReference type="GO" id="GO:0035821">
    <property type="term" value="P:modulation of process of another organism"/>
    <property type="evidence" value="ECO:0007669"/>
    <property type="project" value="UniProtKB-ARBA"/>
</dbReference>
<dbReference type="PANTHER" id="PTHR24252">
    <property type="entry name" value="ACROSIN-RELATED"/>
    <property type="match status" value="1"/>
</dbReference>
<dbReference type="FunFam" id="2.40.10.10:FF:000003">
    <property type="entry name" value="Transmembrane serine protease 3"/>
    <property type="match status" value="1"/>
</dbReference>
<feature type="domain" description="Peptidase S1" evidence="7">
    <location>
        <begin position="87"/>
        <end position="327"/>
    </location>
</feature>
<dbReference type="Ensembl" id="ENSVKKT00000000088.1">
    <property type="protein sequence ID" value="ENSVKKP00000000085.1"/>
    <property type="gene ID" value="ENSVKKG00000000063.1"/>
</dbReference>